<feature type="compositionally biased region" description="Low complexity" evidence="1">
    <location>
        <begin position="1514"/>
        <end position="1525"/>
    </location>
</feature>
<feature type="compositionally biased region" description="Basic and acidic residues" evidence="1">
    <location>
        <begin position="643"/>
        <end position="658"/>
    </location>
</feature>
<feature type="compositionally biased region" description="Polar residues" evidence="1">
    <location>
        <begin position="1962"/>
        <end position="1978"/>
    </location>
</feature>
<feature type="transmembrane region" description="Helical" evidence="2">
    <location>
        <begin position="34"/>
        <end position="55"/>
    </location>
</feature>
<feature type="region of interest" description="Disordered" evidence="1">
    <location>
        <begin position="579"/>
        <end position="694"/>
    </location>
</feature>
<keyword evidence="2" id="KW-1133">Transmembrane helix</keyword>
<feature type="region of interest" description="Disordered" evidence="1">
    <location>
        <begin position="1352"/>
        <end position="1373"/>
    </location>
</feature>
<feature type="compositionally biased region" description="Polar residues" evidence="1">
    <location>
        <begin position="1061"/>
        <end position="1070"/>
    </location>
</feature>
<keyword evidence="2" id="KW-0812">Transmembrane</keyword>
<reference evidence="3" key="1">
    <citation type="journal article" date="2015" name="PLoS ONE">
        <title>Comprehensive Evaluation of Toxoplasma gondii VEG and Neospora caninum LIV Genomes with Tachyzoite Stage Transcriptome and Proteome Defines Novel Transcript Features.</title>
        <authorList>
            <person name="Ramaprasad A."/>
            <person name="Mourier T."/>
            <person name="Naeem R."/>
            <person name="Malas T.B."/>
            <person name="Moussa E."/>
            <person name="Panigrahi A."/>
            <person name="Vermont S.J."/>
            <person name="Otto T.D."/>
            <person name="Wastling J."/>
            <person name="Pain A."/>
        </authorList>
    </citation>
    <scope>NUCLEOTIDE SEQUENCE</scope>
    <source>
        <strain evidence="3">Liverpool</strain>
    </source>
</reference>
<feature type="region of interest" description="Disordered" evidence="1">
    <location>
        <begin position="1430"/>
        <end position="1565"/>
    </location>
</feature>
<feature type="compositionally biased region" description="Polar residues" evidence="1">
    <location>
        <begin position="1446"/>
        <end position="1472"/>
    </location>
</feature>
<feature type="compositionally biased region" description="Low complexity" evidence="1">
    <location>
        <begin position="449"/>
        <end position="458"/>
    </location>
</feature>
<feature type="compositionally biased region" description="Basic and acidic residues" evidence="1">
    <location>
        <begin position="298"/>
        <end position="340"/>
    </location>
</feature>
<feature type="compositionally biased region" description="Basic and acidic residues" evidence="1">
    <location>
        <begin position="1359"/>
        <end position="1373"/>
    </location>
</feature>
<feature type="compositionally biased region" description="Basic and acidic residues" evidence="1">
    <location>
        <begin position="356"/>
        <end position="371"/>
    </location>
</feature>
<feature type="compositionally biased region" description="Basic and acidic residues" evidence="1">
    <location>
        <begin position="622"/>
        <end position="636"/>
    </location>
</feature>
<feature type="compositionally biased region" description="Polar residues" evidence="1">
    <location>
        <begin position="155"/>
        <end position="179"/>
    </location>
</feature>
<organism evidence="3">
    <name type="scientific">Neospora caninum (strain Liverpool)</name>
    <dbReference type="NCBI Taxonomy" id="572307"/>
    <lineage>
        <taxon>Eukaryota</taxon>
        <taxon>Sar</taxon>
        <taxon>Alveolata</taxon>
        <taxon>Apicomplexa</taxon>
        <taxon>Conoidasida</taxon>
        <taxon>Coccidia</taxon>
        <taxon>Eucoccidiorida</taxon>
        <taxon>Eimeriorina</taxon>
        <taxon>Sarcocystidae</taxon>
        <taxon>Neospora</taxon>
    </lineage>
</organism>
<feature type="region of interest" description="Disordered" evidence="1">
    <location>
        <begin position="772"/>
        <end position="868"/>
    </location>
</feature>
<keyword evidence="2" id="KW-0472">Membrane</keyword>
<feature type="region of interest" description="Disordered" evidence="1">
    <location>
        <begin position="1777"/>
        <end position="2005"/>
    </location>
</feature>
<feature type="compositionally biased region" description="Polar residues" evidence="1">
    <location>
        <begin position="1299"/>
        <end position="1315"/>
    </location>
</feature>
<accession>A0A0F7UE09</accession>
<evidence type="ECO:0008006" key="4">
    <source>
        <dbReference type="Google" id="ProtNLM"/>
    </source>
</evidence>
<feature type="transmembrane region" description="Helical" evidence="2">
    <location>
        <begin position="1725"/>
        <end position="1749"/>
    </location>
</feature>
<evidence type="ECO:0000256" key="1">
    <source>
        <dbReference type="SAM" id="MobiDB-lite"/>
    </source>
</evidence>
<feature type="compositionally biased region" description="Basic and acidic residues" evidence="1">
    <location>
        <begin position="1916"/>
        <end position="1925"/>
    </location>
</feature>
<proteinExistence type="predicted"/>
<feature type="compositionally biased region" description="Polar residues" evidence="1">
    <location>
        <begin position="94"/>
        <end position="121"/>
    </location>
</feature>
<evidence type="ECO:0000256" key="2">
    <source>
        <dbReference type="SAM" id="Phobius"/>
    </source>
</evidence>
<feature type="compositionally biased region" description="Basic and acidic residues" evidence="1">
    <location>
        <begin position="1152"/>
        <end position="1161"/>
    </location>
</feature>
<feature type="compositionally biased region" description="Basic and acidic residues" evidence="1">
    <location>
        <begin position="1996"/>
        <end position="2005"/>
    </location>
</feature>
<feature type="region of interest" description="Disordered" evidence="1">
    <location>
        <begin position="1034"/>
        <end position="1075"/>
    </location>
</feature>
<name>A0A0F7UE09_NEOCL</name>
<feature type="region of interest" description="Disordered" evidence="1">
    <location>
        <begin position="71"/>
        <end position="214"/>
    </location>
</feature>
<feature type="compositionally biased region" description="Basic and acidic residues" evidence="1">
    <location>
        <begin position="127"/>
        <end position="138"/>
    </location>
</feature>
<feature type="region of interest" description="Disordered" evidence="1">
    <location>
        <begin position="1144"/>
        <end position="1193"/>
    </location>
</feature>
<feature type="region of interest" description="Disordered" evidence="1">
    <location>
        <begin position="1299"/>
        <end position="1323"/>
    </location>
</feature>
<gene>
    <name evidence="3" type="ORF">BN1204_023680</name>
</gene>
<feature type="compositionally biased region" description="Basic and acidic residues" evidence="1">
    <location>
        <begin position="1474"/>
        <end position="1493"/>
    </location>
</feature>
<feature type="region of interest" description="Disordered" evidence="1">
    <location>
        <begin position="292"/>
        <end position="400"/>
    </location>
</feature>
<protein>
    <recommendedName>
        <fullName evidence="4">Transmembrane protein</fullName>
    </recommendedName>
</protein>
<feature type="region of interest" description="Disordered" evidence="1">
    <location>
        <begin position="436"/>
        <end position="460"/>
    </location>
</feature>
<feature type="compositionally biased region" description="Basic and acidic residues" evidence="1">
    <location>
        <begin position="185"/>
        <end position="211"/>
    </location>
</feature>
<dbReference type="EMBL" id="LN714481">
    <property type="protein sequence ID" value="CEL66557.1"/>
    <property type="molecule type" value="Genomic_DNA"/>
</dbReference>
<feature type="region of interest" description="Disordered" evidence="1">
    <location>
        <begin position="1600"/>
        <end position="1622"/>
    </location>
</feature>
<sequence length="2005" mass="216887">MWGNSHIAEPSFTVSRPRQVLGNQQQLVAGRGLLGGRCFVLFSFSCLLLFSIAWFNSSCFPLRTAAASSSTSSGAVATPLTEGNKKTRSDLPSDPTTNSKATSGQEVNTTEVTIPASNISPTPVPLDNEREHTWHHDFPQNSSCAPVQEDLWDAESSQKAPASSHQENNATDGSASPQPLSAAVEQKETKDVDSYSESDPAHNDNLLKDSQGDNGNPLIVVDKEFVCNYPHGGCSESPSDYWYMTSGVLSACRQVVPLGRYRWLLVLDLGCAKRQLPHLQIPPVSVRRSAFAKNNSRGYDRKGTEARQDEPDVRETKIDNAERTKAHPKANDLEEKDGNRRLPSLPPLPALSELLEDCKETSNQRETKDDGEGSGAATTNSGLPKAEIRTNNRGSGEKKRPWFAPQFSLFPESDCNHNGLVDVRCAVDCGWQPRIGSQQTPDEVGGRQDATSTSADATGTPPRKTLRCLFQYDKEGLWGMRQEHVGSCFVIDGGCKSPFEERHRIFCTGWRGQGAGFDPRDPPLPLSSDSVSLCTEDDCRDCNAFLHPQTGLVTRGCPNATWKEEGTFGPACYGRIFPSSPPQGAGRHGTKAELKPSQAKPTATRLEDGLGSRFGATSMGAEEERTANESRTRQVEAGESSTDEPHRWAVQKDERHDSGGGGAEEISALPAVSDEEVDEKDRMEGSASSSGSLRKRRARLLQGFGTLLTQRETAAEEATRGTPATPEGVCFSYGVSALPQLSIYSADEDCYGEWSEWSACIPFHPLLQLNHRQQSDHGSDTEASTGKQDGPSRSEVAAGHHQLQDASAHKDRSSLAPEASDSFSSESPQGRPDTEGVPNSPVPSRTDVESPKRRLSPSSQSENFSLPVAGTTLPVVPATSERQEEVSPSLLLHFWRSPVARSSHPGVPLPRSIDRWEVPSYPNGSPAASCYKTRVFQVFIQKHGRGRECIETEGSVHFAGCAESDGCAEAFGAVASQFQSLVDSVLHEREAGLAGLTTLRGGEEAVLKKRLRQGSTEGDTQDEDATTQEVLFASGQAGDGGRMPNAPSKETGEADPHQNRQRTANVPQSLSDEEEAERLLESGVCPGRWSSWTHCETDCYARRFFTLASSPFAPPHCLRAAAAMELTQCSKAPPLCGSVLSQRADGLSGSAGEKDTTRTEWKPTLGEEEPGTREAVMDEGDATESSVSNEDRAQGKDLPFRWLEIHIRPDGTMGAFDRDGHRAPVLMVSHDYKGRCGIAVGEWSSCDGLCRRFRLLSLRSLHNDDRAEDGACPSQTPLMRERALCEEPTVASVKVSNAFQQQQNHQKSASVQSGPSEPRDTGKLWSCADPLVVVADLKVSVLLDAPGGSASDSLWANDLETKTDSSRPVKDQERTGNLEEALFQLSFVRTLARFLGLQPSALIIEQLNPEYAEQRAKNDASFPKTVHENIEEDAGVPPHSGPPQTPGSTDRNASKENVLQVSQTDSLGQQNAEAKGELKTAIEARDSPVRLLEETPGSGEETGRTTILPANGKLSWSSAERLLSSSKKEDAKHSRSRRRQLADKEQASDSASQAADGGDKTAEVSRATEQNLHFRLRILTPAFARAMRALGLTEKDRKMRKTQTSLLSGGGGSRLYDEEERANGKKRRAADIMDDLEALQGRVFRLPGPLDAHVEIVRVTDKTSNLRKGFGDPSLLDGSVSAFPSSLAFLGLADVRPRPGPVGSWGLTATAPVYFVDPLFELSPLVLYVVVFCMACGGMLFLLALCACVRDRWRKQAQAGREANVELSRGRGACGLAPNRIGHSPPLGRDMPLWPQPCADGQNMEHSRPIPMRDGASGPSKGYLSNPKYSVHSGRVERQQKSPAPATPIPFLSAGLEPTLMGKPAFQNAERRDGKSTGRPSGVRFSKGSSTVLRGNDSVRAPGSTTVQGETAPRSGDAHAEKSGDRGGACGTDTAPGIKGSGEDSQQRTSHLSLLKRLRNWGGTSREGSYKRFSQPTTPEGEAQRESEGGCGKALAESRERHLRT</sequence>
<evidence type="ECO:0000313" key="3">
    <source>
        <dbReference type="EMBL" id="CEL66557.1"/>
    </source>
</evidence>
<feature type="compositionally biased region" description="Basic and acidic residues" evidence="1">
    <location>
        <begin position="386"/>
        <end position="400"/>
    </location>
</feature>